<reference evidence="1 2" key="1">
    <citation type="submission" date="2024-06" db="EMBL/GenBank/DDBJ databases">
        <title>The Natural Products Discovery Center: Release of the First 8490 Sequenced Strains for Exploring Actinobacteria Biosynthetic Diversity.</title>
        <authorList>
            <person name="Kalkreuter E."/>
            <person name="Kautsar S.A."/>
            <person name="Yang D."/>
            <person name="Bader C.D."/>
            <person name="Teijaro C.N."/>
            <person name="Fluegel L."/>
            <person name="Davis C.M."/>
            <person name="Simpson J.R."/>
            <person name="Lauterbach L."/>
            <person name="Steele A.D."/>
            <person name="Gui C."/>
            <person name="Meng S."/>
            <person name="Li G."/>
            <person name="Viehrig K."/>
            <person name="Ye F."/>
            <person name="Su P."/>
            <person name="Kiefer A.F."/>
            <person name="Nichols A."/>
            <person name="Cepeda A.J."/>
            <person name="Yan W."/>
            <person name="Fan B."/>
            <person name="Jiang Y."/>
            <person name="Adhikari A."/>
            <person name="Zheng C.-J."/>
            <person name="Schuster L."/>
            <person name="Cowan T.M."/>
            <person name="Smanski M.J."/>
            <person name="Chevrette M.G."/>
            <person name="De Carvalho L.P.S."/>
            <person name="Shen B."/>
        </authorList>
    </citation>
    <scope>NUCLEOTIDE SEQUENCE [LARGE SCALE GENOMIC DNA]</scope>
    <source>
        <strain evidence="1 2">NPDC050403</strain>
    </source>
</reference>
<dbReference type="RefSeq" id="WP_357786971.1">
    <property type="nucleotide sequence ID" value="NZ_JBFAKC010000012.1"/>
</dbReference>
<dbReference type="Gene3D" id="3.30.565.10">
    <property type="entry name" value="Histidine kinase-like ATPase, C-terminal domain"/>
    <property type="match status" value="1"/>
</dbReference>
<proteinExistence type="predicted"/>
<dbReference type="EMBL" id="JBFAKC010000012">
    <property type="protein sequence ID" value="MEV0710875.1"/>
    <property type="molecule type" value="Genomic_DNA"/>
</dbReference>
<dbReference type="InterPro" id="IPR036890">
    <property type="entry name" value="HATPase_C_sf"/>
</dbReference>
<accession>A0ABV3FZM3</accession>
<keyword evidence="2" id="KW-1185">Reference proteome</keyword>
<protein>
    <submittedName>
        <fullName evidence="1">Anti-sigma factor</fullName>
    </submittedName>
</protein>
<evidence type="ECO:0000313" key="2">
    <source>
        <dbReference type="Proteomes" id="UP001551695"/>
    </source>
</evidence>
<organism evidence="1 2">
    <name type="scientific">Nocardia aurea</name>
    <dbReference type="NCBI Taxonomy" id="2144174"/>
    <lineage>
        <taxon>Bacteria</taxon>
        <taxon>Bacillati</taxon>
        <taxon>Actinomycetota</taxon>
        <taxon>Actinomycetes</taxon>
        <taxon>Mycobacteriales</taxon>
        <taxon>Nocardiaceae</taxon>
        <taxon>Nocardia</taxon>
    </lineage>
</organism>
<evidence type="ECO:0000313" key="1">
    <source>
        <dbReference type="EMBL" id="MEV0710875.1"/>
    </source>
</evidence>
<sequence length="151" mass="16805">MQSASETLSDTTTVRIQVPARREQLALMRALADAVTVDAEFRPEDIADIRLVLNEVATALVVDAVPGSMIDCRFTYDKNRMSVEVDSAAWANSGVTQRDFAWRIVRTLTHDATASQEPFDITVSGYPTHVEFDWRRGAPTTNESNDRGDQD</sequence>
<name>A0ABV3FZM3_9NOCA</name>
<comment type="caution">
    <text evidence="1">The sequence shown here is derived from an EMBL/GenBank/DDBJ whole genome shotgun (WGS) entry which is preliminary data.</text>
</comment>
<gene>
    <name evidence="1" type="ORF">AB0I48_25240</name>
</gene>
<dbReference type="Proteomes" id="UP001551695">
    <property type="component" value="Unassembled WGS sequence"/>
</dbReference>